<proteinExistence type="predicted"/>
<dbReference type="EMBL" id="LAZR01058640">
    <property type="protein sequence ID" value="KKK69458.1"/>
    <property type="molecule type" value="Genomic_DNA"/>
</dbReference>
<dbReference type="AlphaFoldDB" id="A0A0F8XKM9"/>
<name>A0A0F8XKM9_9ZZZZ</name>
<feature type="non-terminal residue" evidence="1">
    <location>
        <position position="379"/>
    </location>
</feature>
<feature type="non-terminal residue" evidence="1">
    <location>
        <position position="1"/>
    </location>
</feature>
<comment type="caution">
    <text evidence="1">The sequence shown here is derived from an EMBL/GenBank/DDBJ whole genome shotgun (WGS) entry which is preliminary data.</text>
</comment>
<reference evidence="1" key="1">
    <citation type="journal article" date="2015" name="Nature">
        <title>Complex archaea that bridge the gap between prokaryotes and eukaryotes.</title>
        <authorList>
            <person name="Spang A."/>
            <person name="Saw J.H."/>
            <person name="Jorgensen S.L."/>
            <person name="Zaremba-Niedzwiedzka K."/>
            <person name="Martijn J."/>
            <person name="Lind A.E."/>
            <person name="van Eijk R."/>
            <person name="Schleper C."/>
            <person name="Guy L."/>
            <person name="Ettema T.J."/>
        </authorList>
    </citation>
    <scope>NUCLEOTIDE SEQUENCE</scope>
</reference>
<accession>A0A0F8XKM9</accession>
<protein>
    <submittedName>
        <fullName evidence="1">Uncharacterized protein</fullName>
    </submittedName>
</protein>
<organism evidence="1">
    <name type="scientific">marine sediment metagenome</name>
    <dbReference type="NCBI Taxonomy" id="412755"/>
    <lineage>
        <taxon>unclassified sequences</taxon>
        <taxon>metagenomes</taxon>
        <taxon>ecological metagenomes</taxon>
    </lineage>
</organism>
<evidence type="ECO:0000313" key="1">
    <source>
        <dbReference type="EMBL" id="KKK69458.1"/>
    </source>
</evidence>
<sequence length="379" mass="41077">STAGHEPGGSSVTSKSQTGALFKLIHPLTTLEFLSSLEDVSATEDIGWMDCGTLYKGAGWTFTTHGTWKGQVAVQRNYTIGAAHGDSGWETVLPYTSGDEGGAGDATNVTTTGTEEDGNADYRIKFLVDVSGIVLPIFTTDQIEVIGIVEITSVTSSTEAIGTVIKTLGSTDATYKWSEGSWSNYRGWPQAVTFFEDRLMFGGNTAQPDTIWGSVSSDYQNMTAGADDDDAVIFTLSSRQVNVIEWIIGKDKLLIGTSGAEWTIAGGTDEPLTPSNVIAKQHSAYGSANLQATLANESVLFFQRGKEKMRELAYNWELDSYIAPDMTILANLVTNSGIDETAFQKIPDSILWCVRNDGELPVFSYERKENITAWSRMVT</sequence>
<gene>
    <name evidence="1" type="ORF">LCGC14_2933830</name>
</gene>